<reference evidence="3 4" key="1">
    <citation type="journal article" date="2011" name="J. Bacteriol.">
        <title>Complete genome of the cellulolytic ruminal bacterium Ruminococcus albus 7.</title>
        <authorList>
            <person name="Suen G."/>
            <person name="Stevenson D.M."/>
            <person name="Bruce D.C."/>
            <person name="Chertkov O."/>
            <person name="Copeland A."/>
            <person name="Cheng J.F."/>
            <person name="Detter C."/>
            <person name="Detter J.C."/>
            <person name="Goodwin L.A."/>
            <person name="Han C.S."/>
            <person name="Hauser L.J."/>
            <person name="Ivanova N.N."/>
            <person name="Kyrpides N.C."/>
            <person name="Land M.L."/>
            <person name="Lapidus A."/>
            <person name="Lucas S."/>
            <person name="Ovchinnikova G."/>
            <person name="Pitluck S."/>
            <person name="Tapia R."/>
            <person name="Woyke T."/>
            <person name="Boyum J."/>
            <person name="Mead D."/>
            <person name="Weimer P.J."/>
        </authorList>
    </citation>
    <scope>NUCLEOTIDE SEQUENCE [LARGE SCALE GENOMIC DNA]</scope>
    <source>
        <strain evidence="4">ATCC 27210 / DSM 20455 / JCM 14654 / NCDO 2250 / 7</strain>
    </source>
</reference>
<dbReference type="CDD" id="cd01949">
    <property type="entry name" value="GGDEF"/>
    <property type="match status" value="1"/>
</dbReference>
<dbReference type="eggNOG" id="COG2199">
    <property type="taxonomic scope" value="Bacteria"/>
</dbReference>
<evidence type="ECO:0000313" key="4">
    <source>
        <dbReference type="Proteomes" id="UP000006919"/>
    </source>
</evidence>
<keyword evidence="1" id="KW-1133">Transmembrane helix</keyword>
<accession>E6UGU5</accession>
<dbReference type="KEGG" id="ral:Rumal_0583"/>
<dbReference type="Proteomes" id="UP000006919">
    <property type="component" value="Chromosome"/>
</dbReference>
<dbReference type="HOGENOM" id="CLU_818128_0_0_9"/>
<dbReference type="OrthoDB" id="9804955at2"/>
<organism evidence="3 4">
    <name type="scientific">Ruminococcus albus (strain ATCC 27210 / DSM 20455 / JCM 14654 / NCDO 2250 / 7)</name>
    <dbReference type="NCBI Taxonomy" id="697329"/>
    <lineage>
        <taxon>Bacteria</taxon>
        <taxon>Bacillati</taxon>
        <taxon>Bacillota</taxon>
        <taxon>Clostridia</taxon>
        <taxon>Eubacteriales</taxon>
        <taxon>Oscillospiraceae</taxon>
        <taxon>Ruminococcus</taxon>
    </lineage>
</organism>
<dbReference type="InterPro" id="IPR043128">
    <property type="entry name" value="Rev_trsase/Diguanyl_cyclase"/>
</dbReference>
<feature type="transmembrane region" description="Helical" evidence="1">
    <location>
        <begin position="60"/>
        <end position="78"/>
    </location>
</feature>
<keyword evidence="1" id="KW-0812">Transmembrane</keyword>
<feature type="transmembrane region" description="Helical" evidence="1">
    <location>
        <begin position="85"/>
        <end position="105"/>
    </location>
</feature>
<name>E6UGU5_RUMA7</name>
<dbReference type="PANTHER" id="PTHR44757:SF2">
    <property type="entry name" value="BIOFILM ARCHITECTURE MAINTENANCE PROTEIN MBAA"/>
    <property type="match status" value="1"/>
</dbReference>
<evidence type="ECO:0000313" key="3">
    <source>
        <dbReference type="EMBL" id="ADU21132.1"/>
    </source>
</evidence>
<dbReference type="AlphaFoldDB" id="E6UGU5"/>
<protein>
    <submittedName>
        <fullName evidence="3">Diguanylate cyclase</fullName>
    </submittedName>
</protein>
<dbReference type="STRING" id="697329.Rumal_0583"/>
<dbReference type="InterPro" id="IPR052155">
    <property type="entry name" value="Biofilm_reg_signaling"/>
</dbReference>
<dbReference type="PROSITE" id="PS50887">
    <property type="entry name" value="GGDEF"/>
    <property type="match status" value="1"/>
</dbReference>
<gene>
    <name evidence="3" type="ordered locus">Rumal_0583</name>
</gene>
<dbReference type="PANTHER" id="PTHR44757">
    <property type="entry name" value="DIGUANYLATE CYCLASE DGCP"/>
    <property type="match status" value="1"/>
</dbReference>
<dbReference type="Pfam" id="PF00990">
    <property type="entry name" value="GGDEF"/>
    <property type="match status" value="1"/>
</dbReference>
<keyword evidence="1" id="KW-0472">Membrane</keyword>
<dbReference type="EMBL" id="CP002403">
    <property type="protein sequence ID" value="ADU21132.1"/>
    <property type="molecule type" value="Genomic_DNA"/>
</dbReference>
<sequence>MDKKKETKNWIIVIVGIVAYLLCSVLQAMLSRKGAMAAQEAAKKAGEAAKAAVQSGNNPIAGVISQIQVVVTVVLVLFAQKKGFITALVLNSINTLYTLIFQMIIPGSTKAMPGVVVTLISIGIASVIYFYTSKTENMNEELQKSYHEAIEQNRIIEEQGETLKHMAYYDKLTGMPNRESFMENLERQIRNSGDCVMIYIDLDDFRRINDNFGHAIGDELLKQYSEKIKNYCGDKAFAAKIGGDEYGIVLGSGMTNEAIYQYAAGISGIFGDPITMGGNVYTVAASYGVASFPESAMTADDVFRCAETAMFNAKESGKNQLCFYTNRG</sequence>
<proteinExistence type="predicted"/>
<dbReference type="InterPro" id="IPR000160">
    <property type="entry name" value="GGDEF_dom"/>
</dbReference>
<feature type="transmembrane region" description="Helical" evidence="1">
    <location>
        <begin position="12"/>
        <end position="30"/>
    </location>
</feature>
<evidence type="ECO:0000256" key="1">
    <source>
        <dbReference type="SAM" id="Phobius"/>
    </source>
</evidence>
<dbReference type="SUPFAM" id="SSF55073">
    <property type="entry name" value="Nucleotide cyclase"/>
    <property type="match status" value="1"/>
</dbReference>
<feature type="transmembrane region" description="Helical" evidence="1">
    <location>
        <begin position="111"/>
        <end position="131"/>
    </location>
</feature>
<dbReference type="NCBIfam" id="TIGR00254">
    <property type="entry name" value="GGDEF"/>
    <property type="match status" value="1"/>
</dbReference>
<evidence type="ECO:0000259" key="2">
    <source>
        <dbReference type="PROSITE" id="PS50887"/>
    </source>
</evidence>
<dbReference type="RefSeq" id="WP_013497323.1">
    <property type="nucleotide sequence ID" value="NC_014833.1"/>
</dbReference>
<feature type="domain" description="GGDEF" evidence="2">
    <location>
        <begin position="193"/>
        <end position="326"/>
    </location>
</feature>
<dbReference type="InterPro" id="IPR029787">
    <property type="entry name" value="Nucleotide_cyclase"/>
</dbReference>
<dbReference type="SMART" id="SM00267">
    <property type="entry name" value="GGDEF"/>
    <property type="match status" value="1"/>
</dbReference>
<dbReference type="Gene3D" id="3.30.70.270">
    <property type="match status" value="1"/>
</dbReference>